<comment type="similarity">
    <text evidence="2">Belongs to the FAD-binding monooxygenase family.</text>
</comment>
<comment type="caution">
    <text evidence="10">The sequence shown here is derived from an EMBL/GenBank/DDBJ whole genome shotgun (WGS) entry which is preliminary data.</text>
</comment>
<dbReference type="InterPro" id="IPR020946">
    <property type="entry name" value="Flavin_mOase-like"/>
</dbReference>
<dbReference type="InterPro" id="IPR036282">
    <property type="entry name" value="Glutathione-S-Trfase_C_sf"/>
</dbReference>
<sequence>MANNNTEQADYDIVIIGAGFSGLLAAHYLKDAGFASIRLFEKSPSVGGVWAHGGVGGYPGAACDVPAYTYLPFLDRTGFIPSKKYVSQQEIADYAELLTDHCELRDVMAFSREVADVRLINGRDDLWQVTTLDPITREVAEVVTCSHVIAANGPLSSPRLPEVPGMDSFKGESFHTARWDANASLKGKHVGIIGTGASAAQVITTIVDDAEHLTVFQRTPTWVLPRDDEPTPPEITEAFRAGGYGEELRKVDFDSDAAPTEVLLTFDDLHDPEKNAAVCTMITERINAEVKDPELAATLTPDYPFFCKRALFIDDYYSTFNRDDISLVDDPGGVVRIHPEGVELACGDRHDVDVLIYATGFDSNLIPFPVTGRNDVTLADAFGANEDNKWQMTRPRSLWGIHIPEMPNFHMMIGPQSLNPYTNVTLVCEEQARYLAKLLSDMRDRGARTVEPSADAADAWTDLCEKSSEGKVWLRCNNWYMKTTKSDAAAGRERSAGMWMGSYEDYLRHLIGHEGYVVYGGELSLFTRKLEAALQFYGADFSVEAKTQDNAEVIEHRSGTHQVPVLLTPENWMIGDTTPLLELLDSRFPHRAMFPPGEMGVLVHVLEEHFDEWIARVMVHYRWHYPDSAKFAAQRMANGNPAVAQRMLDWGPRACRATGTDSTQQREAAEAEYLRILEAAEAQLDQTAFLLGDRPTALDCIVLGGLRAHTNMDPDPKRVTAQFPTVVDWAERRASRWDGTGELAPFDAPTDFAGHILGEMAATYSRYILANRDAQRVGAKAFHVDIYGEDVSYLSRPYPEAARKMVVERIRKLDTKGHKRVQAMLNKAGLREAFG</sequence>
<dbReference type="Proteomes" id="UP000649617">
    <property type="component" value="Unassembled WGS sequence"/>
</dbReference>
<keyword evidence="11" id="KW-1185">Reference proteome</keyword>
<keyword evidence="7" id="KW-0503">Monooxygenase</keyword>
<name>A0A812ILL0_SYMPI</name>
<dbReference type="PANTHER" id="PTHR43098">
    <property type="entry name" value="L-ORNITHINE N(5)-MONOOXYGENASE-RELATED"/>
    <property type="match status" value="1"/>
</dbReference>
<dbReference type="InterPro" id="IPR050775">
    <property type="entry name" value="FAD-binding_Monooxygenases"/>
</dbReference>
<dbReference type="Gene3D" id="3.50.50.60">
    <property type="entry name" value="FAD/NAD(P)-binding domain"/>
    <property type="match status" value="2"/>
</dbReference>
<dbReference type="InterPro" id="IPR036249">
    <property type="entry name" value="Thioredoxin-like_sf"/>
</dbReference>
<dbReference type="GO" id="GO:0004499">
    <property type="term" value="F:N,N-dimethylaniline monooxygenase activity"/>
    <property type="evidence" value="ECO:0007669"/>
    <property type="project" value="InterPro"/>
</dbReference>
<dbReference type="InterPro" id="IPR036188">
    <property type="entry name" value="FAD/NAD-bd_sf"/>
</dbReference>
<dbReference type="PRINTS" id="PR00420">
    <property type="entry name" value="RNGMNOXGNASE"/>
</dbReference>
<dbReference type="AlphaFoldDB" id="A0A812ILL0"/>
<evidence type="ECO:0000256" key="3">
    <source>
        <dbReference type="ARBA" id="ARBA00022630"/>
    </source>
</evidence>
<dbReference type="EMBL" id="CAJNIZ010000001">
    <property type="protein sequence ID" value="CAE7149320.1"/>
    <property type="molecule type" value="Genomic_DNA"/>
</dbReference>
<dbReference type="Pfam" id="PF13417">
    <property type="entry name" value="GST_N_3"/>
    <property type="match status" value="1"/>
</dbReference>
<dbReference type="Gene3D" id="3.40.30.10">
    <property type="entry name" value="Glutaredoxin"/>
    <property type="match status" value="1"/>
</dbReference>
<evidence type="ECO:0000256" key="4">
    <source>
        <dbReference type="ARBA" id="ARBA00022827"/>
    </source>
</evidence>
<dbReference type="Gene3D" id="1.20.1050.10">
    <property type="match status" value="1"/>
</dbReference>
<dbReference type="InterPro" id="IPR004046">
    <property type="entry name" value="GST_C"/>
</dbReference>
<keyword evidence="4" id="KW-0274">FAD</keyword>
<proteinExistence type="inferred from homology"/>
<evidence type="ECO:0000256" key="2">
    <source>
        <dbReference type="ARBA" id="ARBA00010139"/>
    </source>
</evidence>
<accession>A0A812ILL0</accession>
<keyword evidence="3" id="KW-0285">Flavoprotein</keyword>
<dbReference type="InterPro" id="IPR004045">
    <property type="entry name" value="Glutathione_S-Trfase_N"/>
</dbReference>
<organism evidence="10 11">
    <name type="scientific">Symbiodinium pilosum</name>
    <name type="common">Dinoflagellate</name>
    <dbReference type="NCBI Taxonomy" id="2952"/>
    <lineage>
        <taxon>Eukaryota</taxon>
        <taxon>Sar</taxon>
        <taxon>Alveolata</taxon>
        <taxon>Dinophyceae</taxon>
        <taxon>Suessiales</taxon>
        <taxon>Symbiodiniaceae</taxon>
        <taxon>Symbiodinium</taxon>
    </lineage>
</organism>
<feature type="domain" description="GST N-terminal" evidence="9">
    <location>
        <begin position="519"/>
        <end position="590"/>
    </location>
</feature>
<dbReference type="OrthoDB" id="66881at2759"/>
<dbReference type="SUPFAM" id="SSF52833">
    <property type="entry name" value="Thioredoxin-like"/>
    <property type="match status" value="1"/>
</dbReference>
<evidence type="ECO:0000313" key="11">
    <source>
        <dbReference type="Proteomes" id="UP000649617"/>
    </source>
</evidence>
<evidence type="ECO:0000259" key="9">
    <source>
        <dbReference type="Pfam" id="PF13417"/>
    </source>
</evidence>
<evidence type="ECO:0000259" key="8">
    <source>
        <dbReference type="Pfam" id="PF00043"/>
    </source>
</evidence>
<dbReference type="GO" id="GO:0050661">
    <property type="term" value="F:NADP binding"/>
    <property type="evidence" value="ECO:0007669"/>
    <property type="project" value="InterPro"/>
</dbReference>
<dbReference type="SUPFAM" id="SSF47616">
    <property type="entry name" value="GST C-terminal domain-like"/>
    <property type="match status" value="1"/>
</dbReference>
<feature type="domain" description="Glutathione S-transferase C-terminal" evidence="8">
    <location>
        <begin position="663"/>
        <end position="735"/>
    </location>
</feature>
<comment type="cofactor">
    <cofactor evidence="1">
        <name>FAD</name>
        <dbReference type="ChEBI" id="CHEBI:57692"/>
    </cofactor>
</comment>
<evidence type="ECO:0000256" key="7">
    <source>
        <dbReference type="ARBA" id="ARBA00023033"/>
    </source>
</evidence>
<evidence type="ECO:0000313" key="10">
    <source>
        <dbReference type="EMBL" id="CAE7149320.1"/>
    </source>
</evidence>
<gene>
    <name evidence="10" type="ORF">SPIL2461_LOCUS112</name>
</gene>
<evidence type="ECO:0000256" key="6">
    <source>
        <dbReference type="ARBA" id="ARBA00023002"/>
    </source>
</evidence>
<dbReference type="SUPFAM" id="SSF51905">
    <property type="entry name" value="FAD/NAD(P)-binding domain"/>
    <property type="match status" value="2"/>
</dbReference>
<dbReference type="Pfam" id="PF00743">
    <property type="entry name" value="FMO-like"/>
    <property type="match status" value="1"/>
</dbReference>
<dbReference type="PANTHER" id="PTHR43098:SF3">
    <property type="entry name" value="L-ORNITHINE N(5)-MONOOXYGENASE-RELATED"/>
    <property type="match status" value="1"/>
</dbReference>
<reference evidence="10" key="1">
    <citation type="submission" date="2021-02" db="EMBL/GenBank/DDBJ databases">
        <authorList>
            <person name="Dougan E. K."/>
            <person name="Rhodes N."/>
            <person name="Thang M."/>
            <person name="Chan C."/>
        </authorList>
    </citation>
    <scope>NUCLEOTIDE SEQUENCE</scope>
</reference>
<keyword evidence="6" id="KW-0560">Oxidoreductase</keyword>
<evidence type="ECO:0000256" key="1">
    <source>
        <dbReference type="ARBA" id="ARBA00001974"/>
    </source>
</evidence>
<protein>
    <submittedName>
        <fullName evidence="10">Uncharacterized protein</fullName>
    </submittedName>
</protein>
<dbReference type="Pfam" id="PF00043">
    <property type="entry name" value="GST_C"/>
    <property type="match status" value="1"/>
</dbReference>
<evidence type="ECO:0000256" key="5">
    <source>
        <dbReference type="ARBA" id="ARBA00022857"/>
    </source>
</evidence>
<dbReference type="GO" id="GO:0050660">
    <property type="term" value="F:flavin adenine dinucleotide binding"/>
    <property type="evidence" value="ECO:0007669"/>
    <property type="project" value="InterPro"/>
</dbReference>
<keyword evidence="5" id="KW-0521">NADP</keyword>